<dbReference type="AlphaFoldDB" id="A0A1B0DQ30"/>
<keyword evidence="2" id="KW-1185">Reference proteome</keyword>
<dbReference type="EMBL" id="AJVK01018787">
    <property type="status" value="NOT_ANNOTATED_CDS"/>
    <property type="molecule type" value="Genomic_DNA"/>
</dbReference>
<evidence type="ECO:0000313" key="1">
    <source>
        <dbReference type="EnsemblMetazoa" id="PPAI010620-PA"/>
    </source>
</evidence>
<sequence length="62" mass="6672">MVVLETATIGGSLLGGPYAQGAPALKMVPKRYLGLHQWLGPVCTKELKEQIVGNEDVFVFLS</sequence>
<dbReference type="EnsemblMetazoa" id="PPAI010620-RA">
    <property type="protein sequence ID" value="PPAI010620-PA"/>
    <property type="gene ID" value="PPAI010620"/>
</dbReference>
<organism evidence="1 2">
    <name type="scientific">Phlebotomus papatasi</name>
    <name type="common">Sandfly</name>
    <dbReference type="NCBI Taxonomy" id="29031"/>
    <lineage>
        <taxon>Eukaryota</taxon>
        <taxon>Metazoa</taxon>
        <taxon>Ecdysozoa</taxon>
        <taxon>Arthropoda</taxon>
        <taxon>Hexapoda</taxon>
        <taxon>Insecta</taxon>
        <taxon>Pterygota</taxon>
        <taxon>Neoptera</taxon>
        <taxon>Endopterygota</taxon>
        <taxon>Diptera</taxon>
        <taxon>Nematocera</taxon>
        <taxon>Psychodoidea</taxon>
        <taxon>Psychodidae</taxon>
        <taxon>Phlebotomus</taxon>
        <taxon>Phlebotomus</taxon>
    </lineage>
</organism>
<proteinExistence type="predicted"/>
<dbReference type="EMBL" id="AJVK01018788">
    <property type="status" value="NOT_ANNOTATED_CDS"/>
    <property type="molecule type" value="Genomic_DNA"/>
</dbReference>
<name>A0A1B0DQ30_PHLPP</name>
<dbReference type="Proteomes" id="UP000092462">
    <property type="component" value="Unassembled WGS sequence"/>
</dbReference>
<dbReference type="VEuPathDB" id="VectorBase:PPAI010620"/>
<evidence type="ECO:0000313" key="2">
    <source>
        <dbReference type="Proteomes" id="UP000092462"/>
    </source>
</evidence>
<accession>A0A1B0DQ30</accession>
<protein>
    <submittedName>
        <fullName evidence="1">Uncharacterized protein</fullName>
    </submittedName>
</protein>
<reference evidence="1" key="1">
    <citation type="submission" date="2022-08" db="UniProtKB">
        <authorList>
            <consortium name="EnsemblMetazoa"/>
        </authorList>
    </citation>
    <scope>IDENTIFICATION</scope>
    <source>
        <strain evidence="1">Israel</strain>
    </source>
</reference>